<name>T4VUP4_PARBF</name>
<dbReference type="Proteomes" id="UP000015688">
    <property type="component" value="Unassembled WGS sequence"/>
</dbReference>
<comment type="caution">
    <text evidence="1">The sequence shown here is derived from an EMBL/GenBank/DDBJ whole genome shotgun (WGS) entry which is preliminary data.</text>
</comment>
<reference evidence="1 2" key="1">
    <citation type="submission" date="2013-06" db="EMBL/GenBank/DDBJ databases">
        <authorList>
            <person name="Walk S."/>
            <person name="Aronoff D."/>
            <person name="Young V.Y."/>
            <person name="Marsh J."/>
            <person name="Harrison L."/>
            <person name="Daugherty S.C."/>
            <person name="Shefchek K.A."/>
            <person name="Hine E.E."/>
            <person name="Tallon L.J."/>
            <person name="Sadzewicz L.K."/>
            <person name="Rasko D.A."/>
        </authorList>
    </citation>
    <scope>NUCLEOTIDE SEQUENCE [LARGE SCALE GENOMIC DNA]</scope>
    <source>
        <strain evidence="1 2">ATCC 638</strain>
    </source>
</reference>
<evidence type="ECO:0000313" key="2">
    <source>
        <dbReference type="Proteomes" id="UP000015688"/>
    </source>
</evidence>
<protein>
    <submittedName>
        <fullName evidence="1">Uncharacterized protein</fullName>
    </submittedName>
</protein>
<organism evidence="1 2">
    <name type="scientific">Paraclostridium bifermentans ATCC 638 = DSM 14991</name>
    <dbReference type="NCBI Taxonomy" id="1233171"/>
    <lineage>
        <taxon>Bacteria</taxon>
        <taxon>Bacillati</taxon>
        <taxon>Bacillota</taxon>
        <taxon>Clostridia</taxon>
        <taxon>Peptostreptococcales</taxon>
        <taxon>Peptostreptococcaceae</taxon>
        <taxon>Paraclostridium</taxon>
    </lineage>
</organism>
<proteinExistence type="predicted"/>
<sequence length="38" mass="4687">MNIYVKIYYLIKNANKKVLEIRTFLIKCFLIENFFLKT</sequence>
<dbReference type="EMBL" id="AVNC01000011">
    <property type="protein sequence ID" value="EQK44516.1"/>
    <property type="molecule type" value="Genomic_DNA"/>
</dbReference>
<gene>
    <name evidence="1" type="ORF">C672_0494</name>
</gene>
<dbReference type="AlphaFoldDB" id="T4VUP4"/>
<accession>T4VUP4</accession>
<evidence type="ECO:0000313" key="1">
    <source>
        <dbReference type="EMBL" id="EQK44516.1"/>
    </source>
</evidence>